<dbReference type="OrthoDB" id="6076987at2"/>
<name>A0A418XZV4_9GAMM</name>
<keyword evidence="2" id="KW-1185">Reference proteome</keyword>
<evidence type="ECO:0000313" key="1">
    <source>
        <dbReference type="EMBL" id="RJG18555.1"/>
    </source>
</evidence>
<proteinExistence type="predicted"/>
<sequence length="325" mass="35459">MKQQRLGFVGLGDDTASACLSMLKIMDGRSGISWSLSDPDAADVLMVANESTDETRRWEHTSKPRIVVYHHNEPKPSASHVLQHPFRVMQLLSVLEDVASLLAPTQSQTPLKTDLPPSSIQAGAEAADVGEFWDSLHELLYGDFPAAAHWYVAQSDEGELWLDARSRRFMADPLLLKRMMHHNIRPGVLRACNAPATEGAVACSLFAMSWMITPHLPAGLSSWISADSAFQLLRWPSFGSLAKSRSDLTLCALLTKKALTRDQVLSLSQAAEDDTDRFINACAMSGLMRYDKADLQTLPGVSAEAAGSRFGGLIKGLRSRLGLSA</sequence>
<dbReference type="AlphaFoldDB" id="A0A418XZV4"/>
<gene>
    <name evidence="1" type="ORF">D4A39_08800</name>
</gene>
<reference evidence="1 2" key="1">
    <citation type="submission" date="2018-09" db="EMBL/GenBank/DDBJ databases">
        <title>Alcanivorax profundi sp. nov., isolated from 1000 m-depth seawater of the Mariana Trench.</title>
        <authorList>
            <person name="Liu J."/>
        </authorList>
    </citation>
    <scope>NUCLEOTIDE SEQUENCE [LARGE SCALE GENOMIC DNA]</scope>
    <source>
        <strain evidence="1 2">MTEO17</strain>
    </source>
</reference>
<protein>
    <submittedName>
        <fullName evidence="1">Uncharacterized protein</fullName>
    </submittedName>
</protein>
<dbReference type="EMBL" id="QYYA01000002">
    <property type="protein sequence ID" value="RJG18555.1"/>
    <property type="molecule type" value="Genomic_DNA"/>
</dbReference>
<dbReference type="Proteomes" id="UP000283734">
    <property type="component" value="Unassembled WGS sequence"/>
</dbReference>
<organism evidence="1 2">
    <name type="scientific">Alcanivorax profundi</name>
    <dbReference type="NCBI Taxonomy" id="2338368"/>
    <lineage>
        <taxon>Bacteria</taxon>
        <taxon>Pseudomonadati</taxon>
        <taxon>Pseudomonadota</taxon>
        <taxon>Gammaproteobacteria</taxon>
        <taxon>Oceanospirillales</taxon>
        <taxon>Alcanivoracaceae</taxon>
        <taxon>Alcanivorax</taxon>
    </lineage>
</organism>
<accession>A0A418XZV4</accession>
<evidence type="ECO:0000313" key="2">
    <source>
        <dbReference type="Proteomes" id="UP000283734"/>
    </source>
</evidence>
<dbReference type="RefSeq" id="WP_022985985.1">
    <property type="nucleotide sequence ID" value="NZ_QYYA01000002.1"/>
</dbReference>
<comment type="caution">
    <text evidence="1">The sequence shown here is derived from an EMBL/GenBank/DDBJ whole genome shotgun (WGS) entry which is preliminary data.</text>
</comment>